<dbReference type="InterPro" id="IPR006140">
    <property type="entry name" value="D-isomer_DH_NAD-bd"/>
</dbReference>
<accession>Q11JE8</accession>
<evidence type="ECO:0000313" key="7">
    <source>
        <dbReference type="EMBL" id="ABG62477.1"/>
    </source>
</evidence>
<dbReference type="AlphaFoldDB" id="Q11JE8"/>
<keyword evidence="3" id="KW-0520">NAD</keyword>
<evidence type="ECO:0000256" key="1">
    <source>
        <dbReference type="ARBA" id="ARBA00022857"/>
    </source>
</evidence>
<dbReference type="HOGENOM" id="CLU_019796_1_2_5"/>
<dbReference type="Pfam" id="PF00389">
    <property type="entry name" value="2-Hacid_dh"/>
    <property type="match status" value="1"/>
</dbReference>
<keyword evidence="1" id="KW-0521">NADP</keyword>
<evidence type="ECO:0000259" key="6">
    <source>
        <dbReference type="Pfam" id="PF02826"/>
    </source>
</evidence>
<dbReference type="GO" id="GO:0016618">
    <property type="term" value="F:hydroxypyruvate reductase [NAD(P)H] activity"/>
    <property type="evidence" value="ECO:0007669"/>
    <property type="project" value="TreeGrafter"/>
</dbReference>
<protein>
    <submittedName>
        <fullName evidence="7">D-isomer specific 2-hydroxyacid dehydrogenase, NAD-binding protein</fullName>
    </submittedName>
</protein>
<evidence type="ECO:0000256" key="2">
    <source>
        <dbReference type="ARBA" id="ARBA00023002"/>
    </source>
</evidence>
<dbReference type="CDD" id="cd12156">
    <property type="entry name" value="HPPR"/>
    <property type="match status" value="1"/>
</dbReference>
<dbReference type="GO" id="GO:0051287">
    <property type="term" value="F:NAD binding"/>
    <property type="evidence" value="ECO:0007669"/>
    <property type="project" value="InterPro"/>
</dbReference>
<dbReference type="InterPro" id="IPR050223">
    <property type="entry name" value="D-isomer_2-hydroxyacid_DH"/>
</dbReference>
<dbReference type="InterPro" id="IPR036291">
    <property type="entry name" value="NAD(P)-bd_dom_sf"/>
</dbReference>
<dbReference type="STRING" id="266779.Meso_1080"/>
<name>Q11JE8_CHESB</name>
<proteinExistence type="inferred from homology"/>
<dbReference type="EMBL" id="CP000390">
    <property type="protein sequence ID" value="ABG62477.1"/>
    <property type="molecule type" value="Genomic_DNA"/>
</dbReference>
<evidence type="ECO:0000256" key="3">
    <source>
        <dbReference type="ARBA" id="ARBA00023027"/>
    </source>
</evidence>
<dbReference type="PANTHER" id="PTHR10996:SF178">
    <property type="entry name" value="2-HYDROXYACID DEHYDROGENASE YGL185C-RELATED"/>
    <property type="match status" value="1"/>
</dbReference>
<dbReference type="Gene3D" id="3.40.50.720">
    <property type="entry name" value="NAD(P)-binding Rossmann-like Domain"/>
    <property type="match status" value="2"/>
</dbReference>
<dbReference type="SUPFAM" id="SSF51735">
    <property type="entry name" value="NAD(P)-binding Rossmann-fold domains"/>
    <property type="match status" value="1"/>
</dbReference>
<gene>
    <name evidence="7" type="ordered locus">Meso_1080</name>
</gene>
<comment type="similarity">
    <text evidence="4">Belongs to the D-isomer specific 2-hydroxyacid dehydrogenase family.</text>
</comment>
<sequence>MRPEVMVRIPLPSAGLKLLEEDFVVHYAPSPEEFEKAIDAYPATRALVTNGSIGVTGDQLRRLRKLELVHTQGVGHENVDLAAVKELGLILCTGKGTNASSVADHAMALLLGIARNLSWADRQVRNGLWLKSRGPRALAYQKRLGILGLGEIGLQIAERALGFNMEIRYHNRNKRSDVPYEYKASPLELARDSDFIVIATPGGPGTKGIVNREFLDALGPKGFLINIGRGSIVDTDELVKALHEQRIAGAALDVVAGEPNVTQELLEAPNLIITPHMAGRSPETVSAAMQRISNNLKAHFANGELVSRVA</sequence>
<dbReference type="SUPFAM" id="SSF52283">
    <property type="entry name" value="Formate/glycerate dehydrogenase catalytic domain-like"/>
    <property type="match status" value="1"/>
</dbReference>
<evidence type="ECO:0000259" key="5">
    <source>
        <dbReference type="Pfam" id="PF00389"/>
    </source>
</evidence>
<evidence type="ECO:0000256" key="4">
    <source>
        <dbReference type="RuleBase" id="RU003719"/>
    </source>
</evidence>
<dbReference type="GO" id="GO:0005829">
    <property type="term" value="C:cytosol"/>
    <property type="evidence" value="ECO:0007669"/>
    <property type="project" value="TreeGrafter"/>
</dbReference>
<dbReference type="eggNOG" id="COG1052">
    <property type="taxonomic scope" value="Bacteria"/>
</dbReference>
<organism evidence="7">
    <name type="scientific">Chelativorans sp. (strain BNC1)</name>
    <dbReference type="NCBI Taxonomy" id="266779"/>
    <lineage>
        <taxon>Bacteria</taxon>
        <taxon>Pseudomonadati</taxon>
        <taxon>Pseudomonadota</taxon>
        <taxon>Alphaproteobacteria</taxon>
        <taxon>Hyphomicrobiales</taxon>
        <taxon>Phyllobacteriaceae</taxon>
        <taxon>Chelativorans</taxon>
    </lineage>
</organism>
<dbReference type="KEGG" id="mes:Meso_1080"/>
<feature type="domain" description="D-isomer specific 2-hydroxyacid dehydrogenase catalytic" evidence="5">
    <location>
        <begin position="10"/>
        <end position="309"/>
    </location>
</feature>
<dbReference type="PANTHER" id="PTHR10996">
    <property type="entry name" value="2-HYDROXYACID DEHYDROGENASE-RELATED"/>
    <property type="match status" value="1"/>
</dbReference>
<dbReference type="Pfam" id="PF02826">
    <property type="entry name" value="2-Hacid_dh_C"/>
    <property type="match status" value="1"/>
</dbReference>
<dbReference type="FunFam" id="3.40.50.720:FF:000213">
    <property type="entry name" value="Putative 2-hydroxyacid dehydrogenase"/>
    <property type="match status" value="1"/>
</dbReference>
<reference evidence="7" key="1">
    <citation type="submission" date="2006-06" db="EMBL/GenBank/DDBJ databases">
        <title>Complete sequence of chromosome of Chelativorans sp. BNC1.</title>
        <authorList>
            <consortium name="US DOE Joint Genome Institute"/>
            <person name="Copeland A."/>
            <person name="Lucas S."/>
            <person name="Lapidus A."/>
            <person name="Barry K."/>
            <person name="Detter J.C."/>
            <person name="Glavina del Rio T."/>
            <person name="Hammon N."/>
            <person name="Israni S."/>
            <person name="Dalin E."/>
            <person name="Tice H."/>
            <person name="Pitluck S."/>
            <person name="Chertkov O."/>
            <person name="Brettin T."/>
            <person name="Bruce D."/>
            <person name="Han C."/>
            <person name="Tapia R."/>
            <person name="Gilna P."/>
            <person name="Schmutz J."/>
            <person name="Larimer F."/>
            <person name="Land M."/>
            <person name="Hauser L."/>
            <person name="Kyrpides N."/>
            <person name="Mikhailova N."/>
            <person name="Richardson P."/>
        </authorList>
    </citation>
    <scope>NUCLEOTIDE SEQUENCE</scope>
    <source>
        <strain evidence="7">BNC1</strain>
    </source>
</reference>
<dbReference type="OrthoDB" id="9793626at2"/>
<keyword evidence="2 4" id="KW-0560">Oxidoreductase</keyword>
<dbReference type="GO" id="GO:0030267">
    <property type="term" value="F:glyoxylate reductase (NADPH) activity"/>
    <property type="evidence" value="ECO:0007669"/>
    <property type="project" value="TreeGrafter"/>
</dbReference>
<dbReference type="InterPro" id="IPR006139">
    <property type="entry name" value="D-isomer_2_OHA_DH_cat_dom"/>
</dbReference>
<feature type="domain" description="D-isomer specific 2-hydroxyacid dehydrogenase NAD-binding" evidence="6">
    <location>
        <begin position="107"/>
        <end position="278"/>
    </location>
</feature>